<evidence type="ECO:0000313" key="6">
    <source>
        <dbReference type="Proteomes" id="UP000472275"/>
    </source>
</evidence>
<dbReference type="InterPro" id="IPR031671">
    <property type="entry name" value="SMIM5/18/22"/>
</dbReference>
<dbReference type="Proteomes" id="UP000472275">
    <property type="component" value="Chromosome 25"/>
</dbReference>
<dbReference type="AlphaFoldDB" id="A0A663F4J3"/>
<sequence length="87" mass="9645">AAFSTHSSYLENEIHNFLSRLARKRFFETEWDVAAFAIFFIFVGKCIAQHEACTRQLLLVLGLAGSCPNPSNLCSPPTGIDNLAMQP</sequence>
<evidence type="ECO:0000256" key="4">
    <source>
        <dbReference type="ARBA" id="ARBA00023136"/>
    </source>
</evidence>
<organism evidence="5 6">
    <name type="scientific">Aquila chrysaetos chrysaetos</name>
    <dbReference type="NCBI Taxonomy" id="223781"/>
    <lineage>
        <taxon>Eukaryota</taxon>
        <taxon>Metazoa</taxon>
        <taxon>Chordata</taxon>
        <taxon>Craniata</taxon>
        <taxon>Vertebrata</taxon>
        <taxon>Euteleostomi</taxon>
        <taxon>Archelosauria</taxon>
        <taxon>Archosauria</taxon>
        <taxon>Dinosauria</taxon>
        <taxon>Saurischia</taxon>
        <taxon>Theropoda</taxon>
        <taxon>Coelurosauria</taxon>
        <taxon>Aves</taxon>
        <taxon>Neognathae</taxon>
        <taxon>Neoaves</taxon>
        <taxon>Telluraves</taxon>
        <taxon>Accipitrimorphae</taxon>
        <taxon>Accipitriformes</taxon>
        <taxon>Accipitridae</taxon>
        <taxon>Accipitrinae</taxon>
        <taxon>Aquila</taxon>
    </lineage>
</organism>
<evidence type="ECO:0000256" key="2">
    <source>
        <dbReference type="ARBA" id="ARBA00022692"/>
    </source>
</evidence>
<keyword evidence="6" id="KW-1185">Reference proteome</keyword>
<dbReference type="Ensembl" id="ENSACCT00020020657.1">
    <property type="protein sequence ID" value="ENSACCP00020019790.1"/>
    <property type="gene ID" value="ENSACCG00020013617.1"/>
</dbReference>
<evidence type="ECO:0000256" key="1">
    <source>
        <dbReference type="ARBA" id="ARBA00004167"/>
    </source>
</evidence>
<name>A0A663F4J3_AQUCH</name>
<evidence type="ECO:0000256" key="3">
    <source>
        <dbReference type="ARBA" id="ARBA00022989"/>
    </source>
</evidence>
<keyword evidence="4" id="KW-0472">Membrane</keyword>
<dbReference type="Pfam" id="PF15831">
    <property type="entry name" value="SMIM5_18_22"/>
    <property type="match status" value="1"/>
</dbReference>
<comment type="subcellular location">
    <subcellularLocation>
        <location evidence="1">Membrane</location>
        <topology evidence="1">Single-pass membrane protein</topology>
    </subcellularLocation>
</comment>
<keyword evidence="2" id="KW-0812">Transmembrane</keyword>
<dbReference type="CDD" id="cd20255">
    <property type="entry name" value="CASIMO1_SMIM22"/>
    <property type="match status" value="1"/>
</dbReference>
<evidence type="ECO:0000313" key="5">
    <source>
        <dbReference type="Ensembl" id="ENSACCP00020019790.1"/>
    </source>
</evidence>
<reference evidence="5" key="2">
    <citation type="submission" date="2025-09" db="UniProtKB">
        <authorList>
            <consortium name="Ensembl"/>
        </authorList>
    </citation>
    <scope>IDENTIFICATION</scope>
</reference>
<dbReference type="GeneTree" id="ENSGT00960000188470"/>
<proteinExistence type="predicted"/>
<dbReference type="GO" id="GO:0016020">
    <property type="term" value="C:membrane"/>
    <property type="evidence" value="ECO:0007669"/>
    <property type="project" value="UniProtKB-SubCell"/>
</dbReference>
<reference evidence="5" key="1">
    <citation type="submission" date="2025-08" db="UniProtKB">
        <authorList>
            <consortium name="Ensembl"/>
        </authorList>
    </citation>
    <scope>IDENTIFICATION</scope>
</reference>
<protein>
    <submittedName>
        <fullName evidence="5">Uncharacterized protein</fullName>
    </submittedName>
</protein>
<accession>A0A663F4J3</accession>
<keyword evidence="3" id="KW-1133">Transmembrane helix</keyword>
<dbReference type="InParanoid" id="A0A663F4J3"/>